<sequence>MDINNMLKKYASLAVKKGVNLQKNQVLMINTPIECYDFARAIAEEAYKEGAKEVIVRYSDQVIQRLTLENASIETLSNMPEWFSESYNKYAKEGCCVISISASDPDAYKGVPAEKVSAYQQARSKALKEYYELSMSNKIRWTVISVPTEKWAKKVFKDVSTDEAVNKLWDQIFKVVRLYEEDPIKAWDKHNAKLHEKLKFLNDQKFKSLHYTNSKGTDLTIELPEGHIWGGGSEYCYNGLEFNANMPTEEVFTMPKRDAVNGTVVSSKPLIYGGNVIDKFKLTFKAGKVVDFTAEEGYDTLKKLLETDERASYLGEVALVPYASPISQSNIIFYNTLFDENASCHLAFGAAYPINIENGENMTKEELLSKGANDSIIHEDFMIGTEDLNITGINKDGEKIQIFLDGNWAI</sequence>
<gene>
    <name evidence="10" type="ORF">BEN51_03110</name>
</gene>
<comment type="cofactor">
    <cofactor evidence="3">
        <name>Zn(2+)</name>
        <dbReference type="ChEBI" id="CHEBI:29105"/>
    </cofactor>
</comment>
<evidence type="ECO:0000256" key="5">
    <source>
        <dbReference type="ARBA" id="ARBA00022438"/>
    </source>
</evidence>
<dbReference type="EMBL" id="CP016786">
    <property type="protein sequence ID" value="ASW42502.1"/>
    <property type="molecule type" value="Genomic_DNA"/>
</dbReference>
<dbReference type="GO" id="GO:0006508">
    <property type="term" value="P:proteolysis"/>
    <property type="evidence" value="ECO:0007669"/>
    <property type="project" value="UniProtKB-KW"/>
</dbReference>
<keyword evidence="6" id="KW-0645">Protease</keyword>
<comment type="cofactor">
    <cofactor evidence="1">
        <name>Co(2+)</name>
        <dbReference type="ChEBI" id="CHEBI:48828"/>
    </cofactor>
</comment>
<dbReference type="InterPro" id="IPR052170">
    <property type="entry name" value="M29_Exopeptidase"/>
</dbReference>
<proteinExistence type="inferred from homology"/>
<evidence type="ECO:0000256" key="6">
    <source>
        <dbReference type="ARBA" id="ARBA00022670"/>
    </source>
</evidence>
<keyword evidence="11" id="KW-1185">Reference proteome</keyword>
<dbReference type="RefSeq" id="WP_119864639.1">
    <property type="nucleotide sequence ID" value="NZ_CP016786.1"/>
</dbReference>
<organism evidence="10 11">
    <name type="scientific">Clostridium isatidis</name>
    <dbReference type="NCBI Taxonomy" id="182773"/>
    <lineage>
        <taxon>Bacteria</taxon>
        <taxon>Bacillati</taxon>
        <taxon>Bacillota</taxon>
        <taxon>Clostridia</taxon>
        <taxon>Eubacteriales</taxon>
        <taxon>Clostridiaceae</taxon>
        <taxon>Clostridium</taxon>
    </lineage>
</organism>
<dbReference type="GO" id="GO:0008237">
    <property type="term" value="F:metallopeptidase activity"/>
    <property type="evidence" value="ECO:0007669"/>
    <property type="project" value="UniProtKB-KW"/>
</dbReference>
<dbReference type="InterPro" id="IPR000787">
    <property type="entry name" value="Peptidase_M29"/>
</dbReference>
<evidence type="ECO:0000256" key="8">
    <source>
        <dbReference type="ARBA" id="ARBA00022801"/>
    </source>
</evidence>
<evidence type="ECO:0000256" key="3">
    <source>
        <dbReference type="ARBA" id="ARBA00001947"/>
    </source>
</evidence>
<protein>
    <submittedName>
        <fullName evidence="10">Peptidase M29</fullName>
    </submittedName>
</protein>
<dbReference type="Pfam" id="PF02073">
    <property type="entry name" value="Peptidase_M29"/>
    <property type="match status" value="1"/>
</dbReference>
<dbReference type="AlphaFoldDB" id="A0A343JAE4"/>
<evidence type="ECO:0000313" key="11">
    <source>
        <dbReference type="Proteomes" id="UP000264883"/>
    </source>
</evidence>
<name>A0A343JAE4_9CLOT</name>
<accession>A0A343JAE4</accession>
<keyword evidence="8" id="KW-0378">Hydrolase</keyword>
<reference evidence="10 11" key="1">
    <citation type="submission" date="2016-08" db="EMBL/GenBank/DDBJ databases">
        <title>Complete Genome Sequence Of The Indigo Reducing Clostridium isatidis DSM15098.</title>
        <authorList>
            <person name="Little G.T."/>
            <person name="Minton N.P."/>
        </authorList>
    </citation>
    <scope>NUCLEOTIDE SEQUENCE [LARGE SCALE GENOMIC DNA]</scope>
    <source>
        <strain evidence="10 11">DSM 15098</strain>
    </source>
</reference>
<dbReference type="PRINTS" id="PR00919">
    <property type="entry name" value="THERMOPTASE"/>
</dbReference>
<keyword evidence="9" id="KW-0482">Metalloprotease</keyword>
<dbReference type="Proteomes" id="UP000264883">
    <property type="component" value="Chromosome"/>
</dbReference>
<dbReference type="KEGG" id="cia:BEN51_03110"/>
<dbReference type="GO" id="GO:0046872">
    <property type="term" value="F:metal ion binding"/>
    <property type="evidence" value="ECO:0007669"/>
    <property type="project" value="UniProtKB-KW"/>
</dbReference>
<keyword evidence="7" id="KW-0479">Metal-binding</keyword>
<comment type="cofactor">
    <cofactor evidence="2">
        <name>Mg(2+)</name>
        <dbReference type="ChEBI" id="CHEBI:18420"/>
    </cofactor>
</comment>
<dbReference type="InterPro" id="IPR035097">
    <property type="entry name" value="M29_N-terminal"/>
</dbReference>
<dbReference type="GO" id="GO:0004177">
    <property type="term" value="F:aminopeptidase activity"/>
    <property type="evidence" value="ECO:0007669"/>
    <property type="project" value="UniProtKB-KW"/>
</dbReference>
<evidence type="ECO:0000313" key="10">
    <source>
        <dbReference type="EMBL" id="ASW42502.1"/>
    </source>
</evidence>
<evidence type="ECO:0000256" key="4">
    <source>
        <dbReference type="ARBA" id="ARBA00008236"/>
    </source>
</evidence>
<dbReference type="PANTHER" id="PTHR34448:SF3">
    <property type="entry name" value="AMINOPEPTIDASE AMPS"/>
    <property type="match status" value="1"/>
</dbReference>
<dbReference type="OrthoDB" id="9803993at2"/>
<evidence type="ECO:0000256" key="1">
    <source>
        <dbReference type="ARBA" id="ARBA00001941"/>
    </source>
</evidence>
<keyword evidence="5" id="KW-0031">Aminopeptidase</keyword>
<evidence type="ECO:0000256" key="9">
    <source>
        <dbReference type="ARBA" id="ARBA00023049"/>
    </source>
</evidence>
<dbReference type="Gene3D" id="3.40.1830.10">
    <property type="entry name" value="Thermophilic metalloprotease (M29)"/>
    <property type="match status" value="1"/>
</dbReference>
<dbReference type="PANTHER" id="PTHR34448">
    <property type="entry name" value="AMINOPEPTIDASE"/>
    <property type="match status" value="1"/>
</dbReference>
<comment type="similarity">
    <text evidence="4">Belongs to the peptidase M29 family.</text>
</comment>
<evidence type="ECO:0000256" key="7">
    <source>
        <dbReference type="ARBA" id="ARBA00022723"/>
    </source>
</evidence>
<dbReference type="SUPFAM" id="SSF144052">
    <property type="entry name" value="Thermophilic metalloprotease-like"/>
    <property type="match status" value="1"/>
</dbReference>
<evidence type="ECO:0000256" key="2">
    <source>
        <dbReference type="ARBA" id="ARBA00001946"/>
    </source>
</evidence>